<comment type="caution">
    <text evidence="1">The sequence shown here is derived from an EMBL/GenBank/DDBJ whole genome shotgun (WGS) entry which is preliminary data.</text>
</comment>
<accession>A0ABQ9HJ41</accession>
<name>A0ABQ9HJ41_9NEOP</name>
<evidence type="ECO:0000313" key="2">
    <source>
        <dbReference type="Proteomes" id="UP001159363"/>
    </source>
</evidence>
<keyword evidence="2" id="KW-1185">Reference proteome</keyword>
<dbReference type="Proteomes" id="UP001159363">
    <property type="component" value="Chromosome 4"/>
</dbReference>
<protein>
    <submittedName>
        <fullName evidence="1">Uncharacterized protein</fullName>
    </submittedName>
</protein>
<dbReference type="EMBL" id="JARBHB010000005">
    <property type="protein sequence ID" value="KAJ8884215.1"/>
    <property type="molecule type" value="Genomic_DNA"/>
</dbReference>
<proteinExistence type="predicted"/>
<reference evidence="1 2" key="1">
    <citation type="submission" date="2023-02" db="EMBL/GenBank/DDBJ databases">
        <title>LHISI_Scaffold_Assembly.</title>
        <authorList>
            <person name="Stuart O.P."/>
            <person name="Cleave R."/>
            <person name="Magrath M.J.L."/>
            <person name="Mikheyev A.S."/>
        </authorList>
    </citation>
    <scope>NUCLEOTIDE SEQUENCE [LARGE SCALE GENOMIC DNA]</scope>
    <source>
        <strain evidence="1">Daus_M_001</strain>
        <tissue evidence="1">Leg muscle</tissue>
    </source>
</reference>
<gene>
    <name evidence="1" type="ORF">PR048_016072</name>
</gene>
<organism evidence="1 2">
    <name type="scientific">Dryococelus australis</name>
    <dbReference type="NCBI Taxonomy" id="614101"/>
    <lineage>
        <taxon>Eukaryota</taxon>
        <taxon>Metazoa</taxon>
        <taxon>Ecdysozoa</taxon>
        <taxon>Arthropoda</taxon>
        <taxon>Hexapoda</taxon>
        <taxon>Insecta</taxon>
        <taxon>Pterygota</taxon>
        <taxon>Neoptera</taxon>
        <taxon>Polyneoptera</taxon>
        <taxon>Phasmatodea</taxon>
        <taxon>Verophasmatodea</taxon>
        <taxon>Anareolatae</taxon>
        <taxon>Phasmatidae</taxon>
        <taxon>Eurycanthinae</taxon>
        <taxon>Dryococelus</taxon>
    </lineage>
</organism>
<sequence>MILGVRISCIKILSVHLNQVIFHKKTILYGFQQTMQVPWENSLTTHLQGDIPNLYIMRCICHTCSSYSCSKLLQIPEDLACDIYNYFHMSAKCAKSSKNFLHNPIFIYSIETIYFGVNMATYLCRFNLSESNVKVFKLMCLEFYIGAIHRIYERFPLYNAIIRNIECLYSQKIEIGFQSITRLVLSFLYLVEESELEQINTDRVEISNAGVQYFWKCVMQKKYSDGKLVFLALSEFLWQVLCLPRSSATVVWVFSTINHMKTKIRNKLDTQTVSGLLHKRLVAWGDCHYFVVDKSLTDRVRKDMNDKNN</sequence>
<evidence type="ECO:0000313" key="1">
    <source>
        <dbReference type="EMBL" id="KAJ8884215.1"/>
    </source>
</evidence>